<accession>M3UQ59</accession>
<evidence type="ECO:0000313" key="7">
    <source>
        <dbReference type="EMBL" id="EMH72817.1"/>
    </source>
</evidence>
<feature type="transmembrane region" description="Helical" evidence="5">
    <location>
        <begin position="740"/>
        <end position="760"/>
    </location>
</feature>
<dbReference type="Proteomes" id="UP000030781">
    <property type="component" value="Unassembled WGS sequence"/>
</dbReference>
<feature type="transmembrane region" description="Helical" evidence="5">
    <location>
        <begin position="593"/>
        <end position="617"/>
    </location>
</feature>
<dbReference type="AlphaFoldDB" id="M3UQ59"/>
<evidence type="ECO:0000256" key="1">
    <source>
        <dbReference type="ARBA" id="ARBA00004141"/>
    </source>
</evidence>
<dbReference type="InterPro" id="IPR040416">
    <property type="entry name" value="TMEM181"/>
</dbReference>
<evidence type="ECO:0000256" key="4">
    <source>
        <dbReference type="ARBA" id="ARBA00023136"/>
    </source>
</evidence>
<name>M3UQ59_ENTH1</name>
<dbReference type="EMBL" id="KB611456">
    <property type="protein sequence ID" value="EMH72817.1"/>
    <property type="molecule type" value="Genomic_DNA"/>
</dbReference>
<dbReference type="InterPro" id="IPR047843">
    <property type="entry name" value="WLS-like_TM"/>
</dbReference>
<dbReference type="Pfam" id="PF06664">
    <property type="entry name" value="WLS-like_TM"/>
    <property type="match status" value="1"/>
</dbReference>
<reference evidence="7 8" key="1">
    <citation type="submission" date="2013-01" db="EMBL/GenBank/DDBJ databases">
        <authorList>
            <person name="Hannick L."/>
            <person name="Zafar N."/>
            <person name="Lorenzi H."/>
            <person name="Ali I.A."/>
            <person name="Petri W.P."/>
            <person name="Caler E."/>
        </authorList>
    </citation>
    <scope>NUCLEOTIDE SEQUENCE [LARGE SCALE GENOMIC DNA]</scope>
    <source>
        <strain evidence="8">HM3:IMSS-B</strain>
    </source>
</reference>
<proteinExistence type="predicted"/>
<keyword evidence="3 5" id="KW-1133">Transmembrane helix</keyword>
<evidence type="ECO:0000259" key="6">
    <source>
        <dbReference type="Pfam" id="PF06664"/>
    </source>
</evidence>
<dbReference type="PANTHER" id="PTHR31918">
    <property type="entry name" value="TRANSMEMBRANE PROTEIN 181"/>
    <property type="match status" value="1"/>
</dbReference>
<feature type="transmembrane region" description="Helical" evidence="5">
    <location>
        <begin position="629"/>
        <end position="650"/>
    </location>
</feature>
<sequence length="811" mass="93759">MNEIQTLYFGNEQMYREVLINDYFESMNQENEYIFECISKDLCKTYKFNTTNNLFIEDIDFPLLKKEIKTNILAIGYEYFHFYYSPYFSQQVKFTNYCENGKIFRTIGMELQLMSNFVNENECPKDDYSSFSIEIESKNETIEINSRIYKISVLDNRISDSTPIYLKFTNSYLRVIPNKCFQITNSSSLLFIPGIYGDKNYIFLKEYNSTNNCNGIYGISEFSPDQYSYTKFNINDDYSIISYFDNDYKDCGINKIEEASLIRYVLPDINKCQFKSTYTINEFNLIETKYDNSDCKGNIIIQESYALKRCINDTNQLHIIIATFPIKSEDCNNKFKGCINCDLDECYECPSGYGLSMKKDKCIDCSIFTNDCIQCNNQTCTKCNSIDNEIRVYHNNNCLTCKEAFNDNGCLECNVNNCTLYKNISTSIVVGPFATLNKDVTFGLLLKNVFTSSNMPSFSFKLNLEYSFQPFNDIKLVSTVNYVREVAQNINVECTNGNEFCNVDFSVFKRFGTLTYERFDIFSLSSSSLEKMDQAEFYGTIQTSNSSSTVFEIYWRIFFNWALEQHLTALLIYGLILFNNPFCLLEHITGASFFLMVDSFFESFFTGYLMFYILAVFNSVRRPERAKGFIPLIVRAIMAIIISCSAFGSILSIRMTIQSNSKFHSNTLTIFFSVMFLLSIVIYLFWLLFEVIRSFSERRKMSGSNKNRVVIFGIVTFGCIFLLMAVYVGVYFSGYMVSNMFIGLLAYVNLYCFFVAILNLPSLQKQGSNTNGVNIAKLDTEFKVETYDDDDELVVENKNEEGTLEDSVALN</sequence>
<feature type="transmembrane region" description="Helical" evidence="5">
    <location>
        <begin position="670"/>
        <end position="689"/>
    </location>
</feature>
<dbReference type="PANTHER" id="PTHR31918:SF1">
    <property type="entry name" value="TRANSMEMBRANE PROTEIN 181"/>
    <property type="match status" value="1"/>
</dbReference>
<feature type="domain" description="Wntless-like transmembrane" evidence="6">
    <location>
        <begin position="558"/>
        <end position="762"/>
    </location>
</feature>
<evidence type="ECO:0000313" key="8">
    <source>
        <dbReference type="Proteomes" id="UP000030781"/>
    </source>
</evidence>
<comment type="subcellular location">
    <subcellularLocation>
        <location evidence="1">Membrane</location>
        <topology evidence="1">Multi-pass membrane protein</topology>
    </subcellularLocation>
</comment>
<dbReference type="OrthoDB" id="28186at2759"/>
<keyword evidence="2 5" id="KW-0812">Transmembrane</keyword>
<evidence type="ECO:0000256" key="3">
    <source>
        <dbReference type="ARBA" id="ARBA00022989"/>
    </source>
</evidence>
<evidence type="ECO:0000256" key="5">
    <source>
        <dbReference type="SAM" id="Phobius"/>
    </source>
</evidence>
<evidence type="ECO:0000256" key="2">
    <source>
        <dbReference type="ARBA" id="ARBA00022692"/>
    </source>
</evidence>
<dbReference type="GO" id="GO:0016020">
    <property type="term" value="C:membrane"/>
    <property type="evidence" value="ECO:0007669"/>
    <property type="project" value="UniProtKB-SubCell"/>
</dbReference>
<dbReference type="GO" id="GO:0015643">
    <property type="term" value="F:toxic substance binding"/>
    <property type="evidence" value="ECO:0007669"/>
    <property type="project" value="InterPro"/>
</dbReference>
<organism evidence="7 8">
    <name type="scientific">Entamoeba histolytica HM-1:IMSS-B</name>
    <dbReference type="NCBI Taxonomy" id="885319"/>
    <lineage>
        <taxon>Eukaryota</taxon>
        <taxon>Amoebozoa</taxon>
        <taxon>Evosea</taxon>
        <taxon>Archamoebae</taxon>
        <taxon>Mastigamoebida</taxon>
        <taxon>Entamoebidae</taxon>
        <taxon>Entamoeba</taxon>
    </lineage>
</organism>
<feature type="transmembrane region" description="Helical" evidence="5">
    <location>
        <begin position="709"/>
        <end position="734"/>
    </location>
</feature>
<gene>
    <name evidence="7" type="ORF">EHI8A_099600</name>
</gene>
<protein>
    <recommendedName>
        <fullName evidence="6">Wntless-like transmembrane domain-containing protein</fullName>
    </recommendedName>
</protein>
<keyword evidence="4 5" id="KW-0472">Membrane</keyword>
<dbReference type="VEuPathDB" id="AmoebaDB:EHI8A_099600"/>